<dbReference type="EMBL" id="KZ805689">
    <property type="protein sequence ID" value="PVH92368.1"/>
    <property type="molecule type" value="Genomic_DNA"/>
</dbReference>
<dbReference type="AlphaFoldDB" id="A0A2V1D2X7"/>
<keyword evidence="2" id="KW-1185">Reference proteome</keyword>
<reference evidence="1 2" key="1">
    <citation type="journal article" date="2018" name="Sci. Rep.">
        <title>Comparative genomics provides insights into the lifestyle and reveals functional heterogeneity of dark septate endophytic fungi.</title>
        <authorList>
            <person name="Knapp D.G."/>
            <person name="Nemeth J.B."/>
            <person name="Barry K."/>
            <person name="Hainaut M."/>
            <person name="Henrissat B."/>
            <person name="Johnson J."/>
            <person name="Kuo A."/>
            <person name="Lim J.H.P."/>
            <person name="Lipzen A."/>
            <person name="Nolan M."/>
            <person name="Ohm R.A."/>
            <person name="Tamas L."/>
            <person name="Grigoriev I.V."/>
            <person name="Spatafora J.W."/>
            <person name="Nagy L.G."/>
            <person name="Kovacs G.M."/>
        </authorList>
    </citation>
    <scope>NUCLEOTIDE SEQUENCE [LARGE SCALE GENOMIC DNA]</scope>
    <source>
        <strain evidence="1 2">DSE2036</strain>
    </source>
</reference>
<name>A0A2V1D2X7_9PLEO</name>
<protein>
    <submittedName>
        <fullName evidence="1">Uncharacterized protein</fullName>
    </submittedName>
</protein>
<proteinExistence type="predicted"/>
<sequence>MTFMPSLLCSSVWLDDCRSDPTATPVEPQDRVSVVCNGYERNNGYIRADNPENLPILLEVPQWILRYYKNLISHSTDPQATWPVGSNGRVYIPKPLSIHIVLPHTILRLAWFQEVRVMHARSPHHKFTINTRTHRAE</sequence>
<accession>A0A2V1D2X7</accession>
<dbReference type="Proteomes" id="UP000244855">
    <property type="component" value="Unassembled WGS sequence"/>
</dbReference>
<gene>
    <name evidence="1" type="ORF">DM02DRAFT_281457</name>
</gene>
<evidence type="ECO:0000313" key="2">
    <source>
        <dbReference type="Proteomes" id="UP000244855"/>
    </source>
</evidence>
<organism evidence="1 2">
    <name type="scientific">Periconia macrospinosa</name>
    <dbReference type="NCBI Taxonomy" id="97972"/>
    <lineage>
        <taxon>Eukaryota</taxon>
        <taxon>Fungi</taxon>
        <taxon>Dikarya</taxon>
        <taxon>Ascomycota</taxon>
        <taxon>Pezizomycotina</taxon>
        <taxon>Dothideomycetes</taxon>
        <taxon>Pleosporomycetidae</taxon>
        <taxon>Pleosporales</taxon>
        <taxon>Massarineae</taxon>
        <taxon>Periconiaceae</taxon>
        <taxon>Periconia</taxon>
    </lineage>
</organism>
<evidence type="ECO:0000313" key="1">
    <source>
        <dbReference type="EMBL" id="PVH92368.1"/>
    </source>
</evidence>